<comment type="subcellular location">
    <subcellularLocation>
        <location evidence="1">Cell membrane</location>
        <topology evidence="1">Multi-pass membrane protein</topology>
    </subcellularLocation>
</comment>
<proteinExistence type="predicted"/>
<evidence type="ECO:0000256" key="5">
    <source>
        <dbReference type="SAM" id="Phobius"/>
    </source>
</evidence>
<comment type="caution">
    <text evidence="7">The sequence shown here is derived from an EMBL/GenBank/DDBJ whole genome shotgun (WGS) entry which is preliminary data.</text>
</comment>
<feature type="domain" description="Major facilitator superfamily (MFS) profile" evidence="6">
    <location>
        <begin position="1"/>
        <end position="374"/>
    </location>
</feature>
<feature type="transmembrane region" description="Helical" evidence="5">
    <location>
        <begin position="259"/>
        <end position="279"/>
    </location>
</feature>
<dbReference type="InterPro" id="IPR036259">
    <property type="entry name" value="MFS_trans_sf"/>
</dbReference>
<dbReference type="EMBL" id="JAASRO010000001">
    <property type="protein sequence ID" value="NIK54358.1"/>
    <property type="molecule type" value="Genomic_DNA"/>
</dbReference>
<evidence type="ECO:0000313" key="7">
    <source>
        <dbReference type="EMBL" id="NIK54358.1"/>
    </source>
</evidence>
<evidence type="ECO:0000256" key="3">
    <source>
        <dbReference type="ARBA" id="ARBA00022989"/>
    </source>
</evidence>
<feature type="transmembrane region" description="Helical" evidence="5">
    <location>
        <begin position="53"/>
        <end position="71"/>
    </location>
</feature>
<feature type="transmembrane region" description="Helical" evidence="5">
    <location>
        <begin position="326"/>
        <end position="346"/>
    </location>
</feature>
<feature type="transmembrane region" description="Helical" evidence="5">
    <location>
        <begin position="77"/>
        <end position="98"/>
    </location>
</feature>
<dbReference type="PROSITE" id="PS50850">
    <property type="entry name" value="MFS"/>
    <property type="match status" value="1"/>
</dbReference>
<feature type="transmembrane region" description="Helical" evidence="5">
    <location>
        <begin position="199"/>
        <end position="220"/>
    </location>
</feature>
<gene>
    <name evidence="7" type="ORF">BJY22_000075</name>
</gene>
<evidence type="ECO:0000259" key="6">
    <source>
        <dbReference type="PROSITE" id="PS50850"/>
    </source>
</evidence>
<feature type="transmembrane region" description="Helical" evidence="5">
    <location>
        <begin position="20"/>
        <end position="41"/>
    </location>
</feature>
<dbReference type="SUPFAM" id="SSF103473">
    <property type="entry name" value="MFS general substrate transporter"/>
    <property type="match status" value="1"/>
</dbReference>
<evidence type="ECO:0000256" key="4">
    <source>
        <dbReference type="ARBA" id="ARBA00023136"/>
    </source>
</evidence>
<name>A0A7X5V4B0_9ACTN</name>
<accession>A0A7X5V4B0</accession>
<dbReference type="PANTHER" id="PTHR23534:SF1">
    <property type="entry name" value="MAJOR FACILITATOR SUPERFAMILY PROTEIN"/>
    <property type="match status" value="1"/>
</dbReference>
<keyword evidence="8" id="KW-1185">Reference proteome</keyword>
<evidence type="ECO:0000256" key="1">
    <source>
        <dbReference type="ARBA" id="ARBA00004651"/>
    </source>
</evidence>
<feature type="transmembrane region" description="Helical" evidence="5">
    <location>
        <begin position="141"/>
        <end position="164"/>
    </location>
</feature>
<keyword evidence="2 5" id="KW-0812">Transmembrane</keyword>
<reference evidence="7 8" key="1">
    <citation type="submission" date="2020-03" db="EMBL/GenBank/DDBJ databases">
        <title>Sequencing the genomes of 1000 actinobacteria strains.</title>
        <authorList>
            <person name="Klenk H.-P."/>
        </authorList>
    </citation>
    <scope>NUCLEOTIDE SEQUENCE [LARGE SCALE GENOMIC DNA]</scope>
    <source>
        <strain evidence="7 8">DSM 45490</strain>
    </source>
</reference>
<dbReference type="GO" id="GO:0005886">
    <property type="term" value="C:plasma membrane"/>
    <property type="evidence" value="ECO:0007669"/>
    <property type="project" value="UniProtKB-SubCell"/>
</dbReference>
<keyword evidence="3 5" id="KW-1133">Transmembrane helix</keyword>
<feature type="transmembrane region" description="Helical" evidence="5">
    <location>
        <begin position="110"/>
        <end position="129"/>
    </location>
</feature>
<dbReference type="AlphaFoldDB" id="A0A7X5V4B0"/>
<dbReference type="InterPro" id="IPR011701">
    <property type="entry name" value="MFS"/>
</dbReference>
<dbReference type="Proteomes" id="UP000555407">
    <property type="component" value="Unassembled WGS sequence"/>
</dbReference>
<dbReference type="Gene3D" id="1.20.1250.20">
    <property type="entry name" value="MFS general substrate transporter like domains"/>
    <property type="match status" value="1"/>
</dbReference>
<dbReference type="InterPro" id="IPR020846">
    <property type="entry name" value="MFS_dom"/>
</dbReference>
<feature type="transmembrane region" description="Helical" evidence="5">
    <location>
        <begin position="232"/>
        <end position="252"/>
    </location>
</feature>
<dbReference type="GO" id="GO:0022857">
    <property type="term" value="F:transmembrane transporter activity"/>
    <property type="evidence" value="ECO:0007669"/>
    <property type="project" value="InterPro"/>
</dbReference>
<protein>
    <submittedName>
        <fullName evidence="7">MFS family permease</fullName>
    </submittedName>
</protein>
<evidence type="ECO:0000256" key="2">
    <source>
        <dbReference type="ARBA" id="ARBA00022692"/>
    </source>
</evidence>
<feature type="transmembrane region" description="Helical" evidence="5">
    <location>
        <begin position="285"/>
        <end position="306"/>
    </location>
</feature>
<feature type="transmembrane region" description="Helical" evidence="5">
    <location>
        <begin position="352"/>
        <end position="371"/>
    </location>
</feature>
<evidence type="ECO:0000313" key="8">
    <source>
        <dbReference type="Proteomes" id="UP000555407"/>
    </source>
</evidence>
<sequence length="375" mass="37659">MPGPVISLMADRLTGSQVSAGIAQTAIATGAVVASIPLAALSQRYGRRIGIAFGYLTGMLGALLVVSGAAAGSYLLLLPGGLAIGAAGAAGMQARFAALEVTDRSRYGQAIGAITLVSALGGTVGPLLAGLTERLTDSLPLYSGQFLVVAAGLGISTAAVLLGLRPGPSQYKCPVLRTTGRRFASIWAALRDPSARRAIVGLVTVHGIMISLMNMAAIHLHHGGATLNVVGLAFGVHVAAMFLPGPLVGYLVDRRGPALLLSAGLVLELLAAGLLATAPQHHAPAVTLGLVLLGLGWSCGYVAGSVQLTTATTPAKRIQVQGAADFLALLTAAGGALLAGTVVTTWGYTGLAYGAGAAALLALIVTTRSLWVEEP</sequence>
<dbReference type="PANTHER" id="PTHR23534">
    <property type="entry name" value="MFS PERMEASE"/>
    <property type="match status" value="1"/>
</dbReference>
<keyword evidence="4 5" id="KW-0472">Membrane</keyword>
<organism evidence="7 8">
    <name type="scientific">Kribbella shirazensis</name>
    <dbReference type="NCBI Taxonomy" id="1105143"/>
    <lineage>
        <taxon>Bacteria</taxon>
        <taxon>Bacillati</taxon>
        <taxon>Actinomycetota</taxon>
        <taxon>Actinomycetes</taxon>
        <taxon>Propionibacteriales</taxon>
        <taxon>Kribbellaceae</taxon>
        <taxon>Kribbella</taxon>
    </lineage>
</organism>
<dbReference type="Pfam" id="PF07690">
    <property type="entry name" value="MFS_1"/>
    <property type="match status" value="1"/>
</dbReference>